<feature type="coiled-coil region" evidence="1">
    <location>
        <begin position="328"/>
        <end position="355"/>
    </location>
</feature>
<dbReference type="HOGENOM" id="CLU_028773_0_0_12"/>
<gene>
    <name evidence="3" type="ordered locus">Turpa_1941</name>
</gene>
<keyword evidence="1" id="KW-0175">Coiled coil</keyword>
<keyword evidence="4" id="KW-1185">Reference proteome</keyword>
<dbReference type="Proteomes" id="UP000006048">
    <property type="component" value="Chromosome"/>
</dbReference>
<evidence type="ECO:0000313" key="3">
    <source>
        <dbReference type="EMBL" id="AFM12588.1"/>
    </source>
</evidence>
<feature type="transmembrane region" description="Helical" evidence="2">
    <location>
        <begin position="191"/>
        <end position="209"/>
    </location>
</feature>
<accession>I4B5N1</accession>
<keyword evidence="2" id="KW-1133">Transmembrane helix</keyword>
<evidence type="ECO:0000256" key="1">
    <source>
        <dbReference type="SAM" id="Coils"/>
    </source>
</evidence>
<dbReference type="KEGG" id="tpx:Turpa_1941"/>
<feature type="transmembrane region" description="Helical" evidence="2">
    <location>
        <begin position="215"/>
        <end position="235"/>
    </location>
</feature>
<proteinExistence type="predicted"/>
<keyword evidence="2" id="KW-0472">Membrane</keyword>
<evidence type="ECO:0000313" key="4">
    <source>
        <dbReference type="Proteomes" id="UP000006048"/>
    </source>
</evidence>
<feature type="transmembrane region" description="Helical" evidence="2">
    <location>
        <begin position="381"/>
        <end position="407"/>
    </location>
</feature>
<organism evidence="3 4">
    <name type="scientific">Turneriella parva (strain ATCC BAA-1111 / DSM 21527 / NCTC 11395 / H)</name>
    <name type="common">Leptospira parva</name>
    <dbReference type="NCBI Taxonomy" id="869212"/>
    <lineage>
        <taxon>Bacteria</taxon>
        <taxon>Pseudomonadati</taxon>
        <taxon>Spirochaetota</taxon>
        <taxon>Spirochaetia</taxon>
        <taxon>Leptospirales</taxon>
        <taxon>Leptospiraceae</taxon>
        <taxon>Turneriella</taxon>
    </lineage>
</organism>
<dbReference type="OrthoDB" id="9787430at2"/>
<evidence type="ECO:0008006" key="5">
    <source>
        <dbReference type="Google" id="ProtNLM"/>
    </source>
</evidence>
<dbReference type="EMBL" id="CP002959">
    <property type="protein sequence ID" value="AFM12588.1"/>
    <property type="molecule type" value="Genomic_DNA"/>
</dbReference>
<name>I4B5N1_TURPD</name>
<dbReference type="PATRIC" id="fig|869212.3.peg.1944"/>
<sequence length="408" mass="46179">MEWLAKNAELIGILFMPVTYGFIGWLTNVMALKMMFYPLNFVGLKPPYLGWQGIVPRKSTGLALKVVNILSEKLIKIDDFFAKIPTDKLADSYKPLLKENIPNMMHRVLEAVPAELKAKVSANEGKIVAKALAESEQRLDQITGHLKEDVGKVFSFKNMVLRNLTGENTHLLVDLFQEIGKKEFKFIGASGWYFGTLFGLAQMLIWWLYPGAWTLPVQGIIVGYVTNWLALIMIFRPMVETRYLYFFKYQGLFHRRQVEVSDKFSTMFAEHVLNGKNILDEVLYRRISRTVVETMNDDIVQELKADGADAGAIAAFEKASDGSRKEVAAELANRLSEASETMEKLINRSMNVKQTIYNRMKDLPGEDFESLLRSAFQEDEWILIILGAVLGAIVGLGQMFYMLAFAAG</sequence>
<dbReference type="AlphaFoldDB" id="I4B5N1"/>
<protein>
    <recommendedName>
        <fullName evidence="5">DUF445 domain-containing protein</fullName>
    </recommendedName>
</protein>
<dbReference type="PANTHER" id="PTHR35791:SF1">
    <property type="entry name" value="UPF0754 MEMBRANE PROTEIN YHEB"/>
    <property type="match status" value="1"/>
</dbReference>
<dbReference type="STRING" id="869212.Turpa_1941"/>
<reference evidence="3 4" key="1">
    <citation type="submission" date="2012-06" db="EMBL/GenBank/DDBJ databases">
        <title>The complete chromosome of genome of Turneriella parva DSM 21527.</title>
        <authorList>
            <consortium name="US DOE Joint Genome Institute (JGI-PGF)"/>
            <person name="Lucas S."/>
            <person name="Han J."/>
            <person name="Lapidus A."/>
            <person name="Bruce D."/>
            <person name="Goodwin L."/>
            <person name="Pitluck S."/>
            <person name="Peters L."/>
            <person name="Kyrpides N."/>
            <person name="Mavromatis K."/>
            <person name="Ivanova N."/>
            <person name="Mikhailova N."/>
            <person name="Chertkov O."/>
            <person name="Detter J.C."/>
            <person name="Tapia R."/>
            <person name="Han C."/>
            <person name="Land M."/>
            <person name="Hauser L."/>
            <person name="Markowitz V."/>
            <person name="Cheng J.-F."/>
            <person name="Hugenholtz P."/>
            <person name="Woyke T."/>
            <person name="Wu D."/>
            <person name="Gronow S."/>
            <person name="Wellnitz S."/>
            <person name="Brambilla E."/>
            <person name="Klenk H.-P."/>
            <person name="Eisen J.A."/>
        </authorList>
    </citation>
    <scope>NUCLEOTIDE SEQUENCE [LARGE SCALE GENOMIC DNA]</scope>
    <source>
        <strain evidence="4">ATCC BAA-1111 / DSM 21527 / NCTC 11395 / H</strain>
    </source>
</reference>
<feature type="transmembrane region" description="Helical" evidence="2">
    <location>
        <begin position="12"/>
        <end position="32"/>
    </location>
</feature>
<evidence type="ECO:0000256" key="2">
    <source>
        <dbReference type="SAM" id="Phobius"/>
    </source>
</evidence>
<dbReference type="PANTHER" id="PTHR35791">
    <property type="entry name" value="UPF0754 MEMBRANE PROTEIN YHEB"/>
    <property type="match status" value="1"/>
</dbReference>
<dbReference type="RefSeq" id="WP_014803095.1">
    <property type="nucleotide sequence ID" value="NC_018020.1"/>
</dbReference>
<keyword evidence="2" id="KW-0812">Transmembrane</keyword>